<dbReference type="EMBL" id="AB853026">
    <property type="protein sequence ID" value="BAO19283.1"/>
    <property type="molecule type" value="Genomic_DNA"/>
</dbReference>
<dbReference type="AlphaFoldDB" id="V5YPN8"/>
<dbReference type="Gene3D" id="3.40.50.410">
    <property type="entry name" value="von Willebrand factor, type A domain"/>
    <property type="match status" value="1"/>
</dbReference>
<geneLocation type="plasmid" evidence="2">
    <name>pM7012</name>
</geneLocation>
<dbReference type="InterPro" id="IPR036465">
    <property type="entry name" value="vWFA_dom_sf"/>
</dbReference>
<dbReference type="SUPFAM" id="SSF53300">
    <property type="entry name" value="vWA-like"/>
    <property type="match status" value="1"/>
</dbReference>
<keyword evidence="2" id="KW-0614">Plasmid</keyword>
<feature type="compositionally biased region" description="Acidic residues" evidence="1">
    <location>
        <begin position="241"/>
        <end position="256"/>
    </location>
</feature>
<reference evidence="2" key="1">
    <citation type="journal article" date="2014" name="Microbiology">
        <title>A 2,4-dichlorophenoxyacetic acid degradation plasmid pM7012 discloses distribution of an unclassified megaplasmid group across bacterial species.</title>
        <authorList>
            <person name="Sakai Y."/>
            <person name="Ogawa N."/>
            <person name="Shimomura Y."/>
            <person name="Fujii T."/>
        </authorList>
    </citation>
    <scope>NUCLEOTIDE SEQUENCE</scope>
    <source>
        <strain evidence="2">M701</strain>
    </source>
</reference>
<dbReference type="PANTHER" id="PTHR41248">
    <property type="entry name" value="NORD PROTEIN"/>
    <property type="match status" value="1"/>
</dbReference>
<dbReference type="RefSeq" id="WP_023842823.1">
    <property type="nucleotide sequence ID" value="NC_022995.1"/>
</dbReference>
<protein>
    <submittedName>
        <fullName evidence="2">Cobalamin biosynthesys protein CobT</fullName>
    </submittedName>
</protein>
<dbReference type="InterPro" id="IPR051928">
    <property type="entry name" value="NorD/CobT"/>
</dbReference>
<accession>V5YPN8</accession>
<proteinExistence type="predicted"/>
<evidence type="ECO:0000313" key="2">
    <source>
        <dbReference type="EMBL" id="BAO19283.1"/>
    </source>
</evidence>
<reference evidence="2" key="2">
    <citation type="submission" date="2024-06" db="EMBL/GenBank/DDBJ databases">
        <authorList>
            <person name="Sakai Y."/>
            <person name="Fujii T."/>
        </authorList>
    </citation>
    <scope>NUCLEOTIDE SEQUENCE</scope>
    <source>
        <strain evidence="2">M701</strain>
        <plasmid evidence="2">pM7012</plasmid>
    </source>
</reference>
<feature type="compositionally biased region" description="Basic and acidic residues" evidence="1">
    <location>
        <begin position="225"/>
        <end position="235"/>
    </location>
</feature>
<sequence>MQKAVPNVSMRHLYLYVQLLIAVARKDGIAVRIEWDNIRTAAIGPDPLNPKGLRLKLPRMAATGTDEDADLLQGLISHEIVCHGLHTDFSVIPRESLLKQILNILEDPRGEHLGARRYPGSRRVIRRTLDILISRGYFAFPDADVDHPAEILGAWLVSELRNEVLQQDCFAERAVAWRDLATETFGEELLGKVKAAALEGAYAATTSEALDSARRILDLLQMAHDESAGQDENRDQQSGGEADDNEDITDDPDESPEPQPGSAPDADGDDNKNQQPGNPSGPDKKQLAKVIAQVLSATPEDVGNYGKGLEEVICEASEAIQSGSLTGSHTDQMTERSLVQQDDGVANRALLRAGARATAASLSLKMEDLLEAQTKVRRRKATTGSIRPNRLWRVPLGDMQVFHRTTREEKLDTCVYLLADDSASMDEAFDAEQSAHLHAALVDPKKQDQTFEVKRKEAAGRVAVAVGEVLHGADIPFGMASFNETVCEWKSFDGDWSSTLLNYHPTSTNGTNTHLAVVWALQRLAARSEARKVLIVVCDGDPGDAAVLESALIEASFHDVEVCFVLIGEAEVARYEGLSASYGVATNARELATAVFGALETALS</sequence>
<feature type="region of interest" description="Disordered" evidence="1">
    <location>
        <begin position="225"/>
        <end position="286"/>
    </location>
</feature>
<name>V5YPN8_9BURK</name>
<evidence type="ECO:0000256" key="1">
    <source>
        <dbReference type="SAM" id="MobiDB-lite"/>
    </source>
</evidence>
<dbReference type="PANTHER" id="PTHR41248:SF1">
    <property type="entry name" value="NORD PROTEIN"/>
    <property type="match status" value="1"/>
</dbReference>
<dbReference type="Pfam" id="PF06213">
    <property type="entry name" value="CobT"/>
    <property type="match status" value="1"/>
</dbReference>
<dbReference type="InterPro" id="IPR006538">
    <property type="entry name" value="CobT"/>
</dbReference>
<dbReference type="GO" id="GO:0009236">
    <property type="term" value="P:cobalamin biosynthetic process"/>
    <property type="evidence" value="ECO:0007669"/>
    <property type="project" value="InterPro"/>
</dbReference>
<organism evidence="2">
    <name type="scientific">Burkholderia sp. M701</name>
    <dbReference type="NCBI Taxonomy" id="326454"/>
    <lineage>
        <taxon>Bacteria</taxon>
        <taxon>Pseudomonadati</taxon>
        <taxon>Pseudomonadota</taxon>
        <taxon>Betaproteobacteria</taxon>
        <taxon>Burkholderiales</taxon>
        <taxon>Burkholderiaceae</taxon>
        <taxon>Burkholderia</taxon>
    </lineage>
</organism>